<evidence type="ECO:0000256" key="7">
    <source>
        <dbReference type="ARBA" id="ARBA00004556"/>
    </source>
</evidence>
<evidence type="ECO:0000256" key="21">
    <source>
        <dbReference type="ARBA" id="ARBA00045474"/>
    </source>
</evidence>
<dbReference type="Proteomes" id="UP000264820">
    <property type="component" value="Unplaced"/>
</dbReference>
<evidence type="ECO:0000259" key="26">
    <source>
        <dbReference type="PROSITE" id="PS50106"/>
    </source>
</evidence>
<dbReference type="GO" id="GO:0048471">
    <property type="term" value="C:perinuclear region of cytoplasm"/>
    <property type="evidence" value="ECO:0007669"/>
    <property type="project" value="UniProtKB-SubCell"/>
</dbReference>
<dbReference type="Pfam" id="PF00595">
    <property type="entry name" value="PDZ"/>
    <property type="match status" value="1"/>
</dbReference>
<dbReference type="InterPro" id="IPR001478">
    <property type="entry name" value="PDZ"/>
</dbReference>
<dbReference type="PANTHER" id="PTHR24214">
    <property type="entry name" value="PDZ AND LIM DOMAIN PROTEIN ZASP"/>
    <property type="match status" value="1"/>
</dbReference>
<evidence type="ECO:0000256" key="8">
    <source>
        <dbReference type="ARBA" id="ARBA00022490"/>
    </source>
</evidence>
<keyword evidence="13" id="KW-0770">Synapse</keyword>
<keyword evidence="11" id="KW-0967">Endosome</keyword>
<dbReference type="InterPro" id="IPR031847">
    <property type="entry name" value="PDLI1-4/Zasp-like_mid"/>
</dbReference>
<dbReference type="GO" id="GO:0001725">
    <property type="term" value="C:stress fiber"/>
    <property type="evidence" value="ECO:0007669"/>
    <property type="project" value="TreeGrafter"/>
</dbReference>
<dbReference type="GO" id="GO:0005634">
    <property type="term" value="C:nucleus"/>
    <property type="evidence" value="ECO:0007669"/>
    <property type="project" value="UniProtKB-SubCell"/>
</dbReference>
<keyword evidence="12 22" id="KW-0862">Zinc</keyword>
<dbReference type="FunFam" id="2.30.42.10:FF:000055">
    <property type="entry name" value="PDZ and LIM domain protein 3"/>
    <property type="match status" value="1"/>
</dbReference>
<accession>A0A3Q2XMS6</accession>
<keyword evidence="16" id="KW-0206">Cytoskeleton</keyword>
<organism evidence="27 28">
    <name type="scientific">Hippocampus comes</name>
    <name type="common">Tiger tail seahorse</name>
    <dbReference type="NCBI Taxonomy" id="109280"/>
    <lineage>
        <taxon>Eukaryota</taxon>
        <taxon>Metazoa</taxon>
        <taxon>Chordata</taxon>
        <taxon>Craniata</taxon>
        <taxon>Vertebrata</taxon>
        <taxon>Euteleostomi</taxon>
        <taxon>Actinopterygii</taxon>
        <taxon>Neopterygii</taxon>
        <taxon>Teleostei</taxon>
        <taxon>Neoteleostei</taxon>
        <taxon>Acanthomorphata</taxon>
        <taxon>Syngnathiaria</taxon>
        <taxon>Syngnathiformes</taxon>
        <taxon>Syngnathoidei</taxon>
        <taxon>Syngnathidae</taxon>
        <taxon>Hippocampus</taxon>
    </lineage>
</organism>
<evidence type="ECO:0000256" key="9">
    <source>
        <dbReference type="ARBA" id="ARBA00022599"/>
    </source>
</evidence>
<dbReference type="Gene3D" id="2.30.42.10">
    <property type="match status" value="1"/>
</dbReference>
<dbReference type="InterPro" id="IPR050604">
    <property type="entry name" value="PDZ-LIM_domain"/>
</dbReference>
<dbReference type="InterPro" id="IPR001781">
    <property type="entry name" value="Znf_LIM"/>
</dbReference>
<evidence type="ECO:0000256" key="5">
    <source>
        <dbReference type="ARBA" id="ARBA00004510"/>
    </source>
</evidence>
<dbReference type="GO" id="GO:0061061">
    <property type="term" value="P:muscle structure development"/>
    <property type="evidence" value="ECO:0007669"/>
    <property type="project" value="TreeGrafter"/>
</dbReference>
<comment type="subcellular location">
    <subcellularLocation>
        <location evidence="6">Cell projection</location>
        <location evidence="6">Dendritic spine</location>
    </subcellularLocation>
    <subcellularLocation>
        <location evidence="5">Cell projection</location>
        <location evidence="5">Lamellipodium</location>
    </subcellularLocation>
    <subcellularLocation>
        <location evidence="3">Cytoplasm</location>
        <location evidence="3">Cytoskeleton</location>
    </subcellularLocation>
    <subcellularLocation>
        <location evidence="7">Cytoplasm</location>
        <location evidence="7">Perinuclear region</location>
    </subcellularLocation>
    <subcellularLocation>
        <location evidence="4">Early endosome membrane</location>
        <topology evidence="4">Peripheral membrane protein</topology>
        <orientation evidence="4">Cytoplasmic side</orientation>
    </subcellularLocation>
    <subcellularLocation>
        <location evidence="1">Nucleus</location>
    </subcellularLocation>
    <subcellularLocation>
        <location evidence="2">Recycling endosome membrane</location>
        <topology evidence="2">Peripheral membrane protein</topology>
        <orientation evidence="2">Cytoplasmic side</orientation>
    </subcellularLocation>
    <subcellularLocation>
        <location evidence="19">Synapse</location>
        <location evidence="19">Synaptosome</location>
    </subcellularLocation>
</comment>
<protein>
    <recommendedName>
        <fullName evidence="20">PDZ and LIM domain protein 4</fullName>
    </recommendedName>
</protein>
<dbReference type="GO" id="GO:0031901">
    <property type="term" value="C:early endosome membrane"/>
    <property type="evidence" value="ECO:0007669"/>
    <property type="project" value="UniProtKB-SubCell"/>
</dbReference>
<keyword evidence="24" id="KW-1133">Transmembrane helix</keyword>
<evidence type="ECO:0000256" key="20">
    <source>
        <dbReference type="ARBA" id="ARBA00039369"/>
    </source>
</evidence>
<dbReference type="GO" id="GO:0055038">
    <property type="term" value="C:recycling endosome membrane"/>
    <property type="evidence" value="ECO:0007669"/>
    <property type="project" value="UniProtKB-SubCell"/>
</dbReference>
<dbReference type="GO" id="GO:0003779">
    <property type="term" value="F:actin binding"/>
    <property type="evidence" value="ECO:0007669"/>
    <property type="project" value="TreeGrafter"/>
</dbReference>
<evidence type="ECO:0000256" key="10">
    <source>
        <dbReference type="ARBA" id="ARBA00022723"/>
    </source>
</evidence>
<evidence type="ECO:0000256" key="14">
    <source>
        <dbReference type="ARBA" id="ARBA00023038"/>
    </source>
</evidence>
<feature type="compositionally biased region" description="Polar residues" evidence="23">
    <location>
        <begin position="311"/>
        <end position="330"/>
    </location>
</feature>
<keyword evidence="15 24" id="KW-0472">Membrane</keyword>
<evidence type="ECO:0000256" key="6">
    <source>
        <dbReference type="ARBA" id="ARBA00004552"/>
    </source>
</evidence>
<reference evidence="27" key="1">
    <citation type="submission" date="2025-08" db="UniProtKB">
        <authorList>
            <consortium name="Ensembl"/>
        </authorList>
    </citation>
    <scope>IDENTIFICATION</scope>
</reference>
<keyword evidence="8" id="KW-0963">Cytoplasm</keyword>
<feature type="compositionally biased region" description="Pro residues" evidence="23">
    <location>
        <begin position="335"/>
        <end position="344"/>
    </location>
</feature>
<dbReference type="PROSITE" id="PS50023">
    <property type="entry name" value="LIM_DOMAIN_2"/>
    <property type="match status" value="1"/>
</dbReference>
<evidence type="ECO:0000256" key="19">
    <source>
        <dbReference type="ARBA" id="ARBA00034102"/>
    </source>
</evidence>
<evidence type="ECO:0000256" key="22">
    <source>
        <dbReference type="PROSITE-ProRule" id="PRU00125"/>
    </source>
</evidence>
<evidence type="ECO:0000256" key="16">
    <source>
        <dbReference type="ARBA" id="ARBA00023212"/>
    </source>
</evidence>
<evidence type="ECO:0000256" key="4">
    <source>
        <dbReference type="ARBA" id="ARBA00004469"/>
    </source>
</evidence>
<keyword evidence="14 22" id="KW-0440">LIM domain</keyword>
<feature type="region of interest" description="Disordered" evidence="23">
    <location>
        <begin position="110"/>
        <end position="142"/>
    </location>
</feature>
<evidence type="ECO:0000256" key="1">
    <source>
        <dbReference type="ARBA" id="ARBA00004123"/>
    </source>
</evidence>
<evidence type="ECO:0000256" key="23">
    <source>
        <dbReference type="SAM" id="MobiDB-lite"/>
    </source>
</evidence>
<sequence>MDSLRCTIWHILVMRHTYRVIFCLLINTCIIRSNSNSSSGSRSCNSHRTNGNTGSRSHRVSYCSYCTIVAVVVEVLAAAGNLFQYRRSRSRILWCRVNVTVKKIAHEEDSDGLSLNESRTSQLGGPEPPSPEWAPPSRARAGCSAARHTRHGRLLLFKLDSRLRESFCQAGARRRAEQDFLPSFPRVDILGVVVAVSRPPGTGTDMPYSVTLQGPSPWGFRLVGGRDFSTPLTISRVTAGSKAAQGDLCPGDTILAINGDVTEHMTHMEAQNRIKNCTQQLTLIISRSGSGERVRSPVVSQDGKTSPYMESDSQNFRPITSGYSNYSRKASYTPEPQPPPPPLVPTQHHPHPHQQQQQQQAPNHSLNGHSKTNNGHGYAYGNGHAQYNSPTALYAPNGSNGDRSLHGKMGGLSLSAPHSPEPPAPSPVQSRDSADMQSHVYKMLTDYEEPSSEPKQSGSFKYLQGILAAEDGGVSPTERMRSLRSPVRSPVPKLGSPLSGGVPGLQKLPQCTRCSTGIVGTIVKARDKLYHPECFMCDDCGINLKQRGYFFIEDNLYCETHAKARVQPPEGYDVVAVYPNSKTQNFLEACQKASKGTTHAHSEKHTCTRGDTVWLLCLRADITACWTVLFSCDSRLICRHGNSG</sequence>
<dbReference type="GO" id="GO:0051371">
    <property type="term" value="F:muscle alpha-actinin binding"/>
    <property type="evidence" value="ECO:0007669"/>
    <property type="project" value="TreeGrafter"/>
</dbReference>
<dbReference type="AlphaFoldDB" id="A0A3Q2XMS6"/>
<name>A0A3Q2XMS6_HIPCM</name>
<dbReference type="STRING" id="109280.ENSHCOP00000005307"/>
<dbReference type="SMART" id="SM00132">
    <property type="entry name" value="LIM"/>
    <property type="match status" value="1"/>
</dbReference>
<evidence type="ECO:0000313" key="27">
    <source>
        <dbReference type="Ensembl" id="ENSHCOP00000005307.1"/>
    </source>
</evidence>
<keyword evidence="10 22" id="KW-0479">Metal-binding</keyword>
<evidence type="ECO:0000256" key="12">
    <source>
        <dbReference type="ARBA" id="ARBA00022833"/>
    </source>
</evidence>
<keyword evidence="17" id="KW-0539">Nucleus</keyword>
<dbReference type="SUPFAM" id="SSF50156">
    <property type="entry name" value="PDZ domain-like"/>
    <property type="match status" value="1"/>
</dbReference>
<evidence type="ECO:0000256" key="17">
    <source>
        <dbReference type="ARBA" id="ARBA00023242"/>
    </source>
</evidence>
<dbReference type="GeneTree" id="ENSGT00940000159536"/>
<dbReference type="PANTHER" id="PTHR24214:SF6">
    <property type="entry name" value="PDZ AND LIM DOMAIN PROTEIN 4"/>
    <property type="match status" value="1"/>
</dbReference>
<feature type="compositionally biased region" description="Low complexity" evidence="23">
    <location>
        <begin position="353"/>
        <end position="364"/>
    </location>
</feature>
<dbReference type="FunFam" id="2.10.110.10:FF:000026">
    <property type="entry name" value="PDZ and LIM domain protein 3"/>
    <property type="match status" value="1"/>
</dbReference>
<dbReference type="SUPFAM" id="SSF57716">
    <property type="entry name" value="Glucocorticoid receptor-like (DNA-binding domain)"/>
    <property type="match status" value="2"/>
</dbReference>
<dbReference type="GO" id="GO:0030018">
    <property type="term" value="C:Z disc"/>
    <property type="evidence" value="ECO:0007669"/>
    <property type="project" value="TreeGrafter"/>
</dbReference>
<evidence type="ECO:0000256" key="18">
    <source>
        <dbReference type="ARBA" id="ARBA00023273"/>
    </source>
</evidence>
<feature type="compositionally biased region" description="Low complexity" evidence="23">
    <location>
        <begin position="35"/>
        <end position="48"/>
    </location>
</feature>
<dbReference type="Pfam" id="PF15936">
    <property type="entry name" value="DUF4749"/>
    <property type="match status" value="1"/>
</dbReference>
<dbReference type="GO" id="GO:0046872">
    <property type="term" value="F:metal ion binding"/>
    <property type="evidence" value="ECO:0007669"/>
    <property type="project" value="UniProtKB-KW"/>
</dbReference>
<feature type="transmembrane region" description="Helical" evidence="24">
    <location>
        <begin position="62"/>
        <end position="83"/>
    </location>
</feature>
<evidence type="ECO:0000256" key="13">
    <source>
        <dbReference type="ARBA" id="ARBA00023018"/>
    </source>
</evidence>
<reference evidence="27" key="2">
    <citation type="submission" date="2025-09" db="UniProtKB">
        <authorList>
            <consortium name="Ensembl"/>
        </authorList>
    </citation>
    <scope>IDENTIFICATION</scope>
</reference>
<feature type="region of interest" description="Disordered" evidence="23">
    <location>
        <begin position="473"/>
        <end position="499"/>
    </location>
</feature>
<dbReference type="SMART" id="SM00228">
    <property type="entry name" value="PDZ"/>
    <property type="match status" value="1"/>
</dbReference>
<dbReference type="PROSITE" id="PS00478">
    <property type="entry name" value="LIM_DOMAIN_1"/>
    <property type="match status" value="1"/>
</dbReference>
<feature type="region of interest" description="Disordered" evidence="23">
    <location>
        <begin position="35"/>
        <end position="57"/>
    </location>
</feature>
<feature type="domain" description="LIM zinc-binding" evidence="25">
    <location>
        <begin position="509"/>
        <end position="568"/>
    </location>
</feature>
<dbReference type="GO" id="GO:0007507">
    <property type="term" value="P:heart development"/>
    <property type="evidence" value="ECO:0007669"/>
    <property type="project" value="TreeGrafter"/>
</dbReference>
<dbReference type="Gene3D" id="2.10.110.10">
    <property type="entry name" value="Cysteine Rich Protein"/>
    <property type="match status" value="1"/>
</dbReference>
<dbReference type="CDD" id="cd06753">
    <property type="entry name" value="PDZ_PDLIM-like"/>
    <property type="match status" value="1"/>
</dbReference>
<dbReference type="GO" id="GO:0030027">
    <property type="term" value="C:lamellipodium"/>
    <property type="evidence" value="ECO:0007669"/>
    <property type="project" value="UniProtKB-SubCell"/>
</dbReference>
<dbReference type="PROSITE" id="PS50106">
    <property type="entry name" value="PDZ"/>
    <property type="match status" value="1"/>
</dbReference>
<dbReference type="InterPro" id="IPR036034">
    <property type="entry name" value="PDZ_sf"/>
</dbReference>
<evidence type="ECO:0000256" key="3">
    <source>
        <dbReference type="ARBA" id="ARBA00004245"/>
    </source>
</evidence>
<feature type="compositionally biased region" description="Polar residues" evidence="23">
    <location>
        <begin position="113"/>
        <end position="123"/>
    </location>
</feature>
<evidence type="ECO:0000256" key="15">
    <source>
        <dbReference type="ARBA" id="ARBA00023136"/>
    </source>
</evidence>
<dbReference type="GO" id="GO:0005912">
    <property type="term" value="C:adherens junction"/>
    <property type="evidence" value="ECO:0007669"/>
    <property type="project" value="TreeGrafter"/>
</dbReference>
<dbReference type="GO" id="GO:0030036">
    <property type="term" value="P:actin cytoskeleton organization"/>
    <property type="evidence" value="ECO:0007669"/>
    <property type="project" value="TreeGrafter"/>
</dbReference>
<evidence type="ECO:0000313" key="28">
    <source>
        <dbReference type="Proteomes" id="UP000264820"/>
    </source>
</evidence>
<dbReference type="Ensembl" id="ENSHCOT00000005595.1">
    <property type="protein sequence ID" value="ENSHCOP00000005307.1"/>
    <property type="gene ID" value="ENSHCOG00000006944.1"/>
</dbReference>
<evidence type="ECO:0000256" key="24">
    <source>
        <dbReference type="SAM" id="Phobius"/>
    </source>
</evidence>
<dbReference type="GO" id="GO:0043197">
    <property type="term" value="C:dendritic spine"/>
    <property type="evidence" value="ECO:0007669"/>
    <property type="project" value="UniProtKB-SubCell"/>
</dbReference>
<proteinExistence type="predicted"/>
<evidence type="ECO:0000256" key="2">
    <source>
        <dbReference type="ARBA" id="ARBA00004159"/>
    </source>
</evidence>
<dbReference type="GO" id="GO:0031941">
    <property type="term" value="C:filamentous actin"/>
    <property type="evidence" value="ECO:0007669"/>
    <property type="project" value="TreeGrafter"/>
</dbReference>
<keyword evidence="9" id="KW-0771">Synaptosome</keyword>
<evidence type="ECO:0000259" key="25">
    <source>
        <dbReference type="PROSITE" id="PS50023"/>
    </source>
</evidence>
<evidence type="ECO:0000256" key="11">
    <source>
        <dbReference type="ARBA" id="ARBA00022753"/>
    </source>
</evidence>
<dbReference type="Pfam" id="PF00412">
    <property type="entry name" value="LIM"/>
    <property type="match status" value="1"/>
</dbReference>
<feature type="domain" description="PDZ" evidence="26">
    <location>
        <begin position="205"/>
        <end position="289"/>
    </location>
</feature>
<feature type="region of interest" description="Disordered" evidence="23">
    <location>
        <begin position="288"/>
        <end position="435"/>
    </location>
</feature>
<feature type="compositionally biased region" description="Low complexity" evidence="23">
    <location>
        <begin position="373"/>
        <end position="388"/>
    </location>
</feature>
<comment type="function">
    <text evidence="21">Suppresses SRC activation by recognizing and binding to active SRC and facilitating PTPN13-mediated dephosphorylation of SRC 'Tyr-419' leading to its inactivation. Inactivated SRC dissociates from this protein allowing the initiation of a new SRC inactivation cycle. Involved in reorganization of the actin cytoskeleton. In nonmuscle cells, binds to ACTN1 (alpha-actinin-1), increases the affinity of ACTN1 to F-actin (filamentous actin), and promotes formation of actin stress fibers. Involved in regulation of the synaptic AMPA receptor transport in dendritic spines of hippocampal pyramidal neurons directing the receptors toward an insertion at the postsynaptic membrane. Links endosomal surface-internalized GRIA1-containing AMPA receptors to the alpha-actinin/actin cytoskeleton. Increases AMPA receptor-mediated excitatory postsynaptic currents in neurons.</text>
</comment>
<keyword evidence="24" id="KW-0812">Transmembrane</keyword>
<keyword evidence="28" id="KW-1185">Reference proteome</keyword>
<keyword evidence="18" id="KW-0966">Cell projection</keyword>